<dbReference type="GO" id="GO:0004674">
    <property type="term" value="F:protein serine/threonine kinase activity"/>
    <property type="evidence" value="ECO:0007669"/>
    <property type="project" value="UniProtKB-KW"/>
</dbReference>
<reference evidence="9 10" key="1">
    <citation type="submission" date="2018-01" db="EMBL/GenBank/DDBJ databases">
        <title>Draft genome sequence of Sphaerisporangium sp. 7K107.</title>
        <authorList>
            <person name="Sahin N."/>
            <person name="Saygin H."/>
            <person name="Ay H."/>
        </authorList>
    </citation>
    <scope>NUCLEOTIDE SEQUENCE [LARGE SCALE GENOMIC DNA]</scope>
    <source>
        <strain evidence="9 10">7K107</strain>
    </source>
</reference>
<dbReference type="Pfam" id="PF00069">
    <property type="entry name" value="Pkinase"/>
    <property type="match status" value="1"/>
</dbReference>
<evidence type="ECO:0000256" key="3">
    <source>
        <dbReference type="ARBA" id="ARBA00022777"/>
    </source>
</evidence>
<feature type="transmembrane region" description="Helical" evidence="7">
    <location>
        <begin position="471"/>
        <end position="493"/>
    </location>
</feature>
<evidence type="ECO:0000256" key="7">
    <source>
        <dbReference type="SAM" id="Phobius"/>
    </source>
</evidence>
<keyword evidence="9" id="KW-0723">Serine/threonine-protein kinase</keyword>
<evidence type="ECO:0000259" key="8">
    <source>
        <dbReference type="PROSITE" id="PS50011"/>
    </source>
</evidence>
<keyword evidence="10" id="KW-1185">Reference proteome</keyword>
<dbReference type="SUPFAM" id="SSF56112">
    <property type="entry name" value="Protein kinase-like (PK-like)"/>
    <property type="match status" value="1"/>
</dbReference>
<evidence type="ECO:0000256" key="1">
    <source>
        <dbReference type="ARBA" id="ARBA00022679"/>
    </source>
</evidence>
<evidence type="ECO:0000256" key="4">
    <source>
        <dbReference type="ARBA" id="ARBA00022840"/>
    </source>
</evidence>
<dbReference type="Gene3D" id="1.10.510.10">
    <property type="entry name" value="Transferase(Phosphotransferase) domain 1"/>
    <property type="match status" value="1"/>
</dbReference>
<accession>A0A2W2GNE0</accession>
<comment type="caution">
    <text evidence="9">The sequence shown here is derived from an EMBL/GenBank/DDBJ whole genome shotgun (WGS) entry which is preliminary data.</text>
</comment>
<dbReference type="PANTHER" id="PTHR43289:SF34">
    <property type="entry name" value="SERINE_THREONINE-PROTEIN KINASE YBDM-RELATED"/>
    <property type="match status" value="1"/>
</dbReference>
<feature type="binding site" evidence="5">
    <location>
        <position position="38"/>
    </location>
    <ligand>
        <name>ATP</name>
        <dbReference type="ChEBI" id="CHEBI:30616"/>
    </ligand>
</feature>
<organism evidence="9 10">
    <name type="scientific">Spongiactinospora gelatinilytica</name>
    <dbReference type="NCBI Taxonomy" id="2666298"/>
    <lineage>
        <taxon>Bacteria</taxon>
        <taxon>Bacillati</taxon>
        <taxon>Actinomycetota</taxon>
        <taxon>Actinomycetes</taxon>
        <taxon>Streptosporangiales</taxon>
        <taxon>Streptosporangiaceae</taxon>
        <taxon>Spongiactinospora</taxon>
    </lineage>
</organism>
<dbReference type="SMART" id="SM00220">
    <property type="entry name" value="S_TKc"/>
    <property type="match status" value="1"/>
</dbReference>
<dbReference type="PROSITE" id="PS00108">
    <property type="entry name" value="PROTEIN_KINASE_ST"/>
    <property type="match status" value="1"/>
</dbReference>
<keyword evidence="3 9" id="KW-0418">Kinase</keyword>
<feature type="region of interest" description="Disordered" evidence="6">
    <location>
        <begin position="294"/>
        <end position="398"/>
    </location>
</feature>
<dbReference type="Gene3D" id="3.30.200.20">
    <property type="entry name" value="Phosphorylase Kinase, domain 1"/>
    <property type="match status" value="1"/>
</dbReference>
<feature type="domain" description="Protein kinase" evidence="8">
    <location>
        <begin position="10"/>
        <end position="261"/>
    </location>
</feature>
<dbReference type="EMBL" id="POUA01000211">
    <property type="protein sequence ID" value="PZG38890.1"/>
    <property type="molecule type" value="Genomic_DNA"/>
</dbReference>
<dbReference type="CDD" id="cd14014">
    <property type="entry name" value="STKc_PknB_like"/>
    <property type="match status" value="1"/>
</dbReference>
<feature type="compositionally biased region" description="Basic and acidic residues" evidence="6">
    <location>
        <begin position="376"/>
        <end position="389"/>
    </location>
</feature>
<dbReference type="PROSITE" id="PS50011">
    <property type="entry name" value="PROTEIN_KINASE_DOM"/>
    <property type="match status" value="1"/>
</dbReference>
<keyword evidence="2 5" id="KW-0547">Nucleotide-binding</keyword>
<dbReference type="AlphaFoldDB" id="A0A2W2GNE0"/>
<dbReference type="RefSeq" id="WP_111169684.1">
    <property type="nucleotide sequence ID" value="NZ_POUA01000211.1"/>
</dbReference>
<keyword evidence="7" id="KW-0812">Transmembrane</keyword>
<dbReference type="InterPro" id="IPR000719">
    <property type="entry name" value="Prot_kinase_dom"/>
</dbReference>
<keyword evidence="7" id="KW-0472">Membrane</keyword>
<keyword evidence="1" id="KW-0808">Transferase</keyword>
<dbReference type="InterPro" id="IPR017441">
    <property type="entry name" value="Protein_kinase_ATP_BS"/>
</dbReference>
<evidence type="ECO:0000256" key="6">
    <source>
        <dbReference type="SAM" id="MobiDB-lite"/>
    </source>
</evidence>
<keyword evidence="4 5" id="KW-0067">ATP-binding</keyword>
<evidence type="ECO:0000256" key="5">
    <source>
        <dbReference type="PROSITE-ProRule" id="PRU10141"/>
    </source>
</evidence>
<dbReference type="InterPro" id="IPR008271">
    <property type="entry name" value="Ser/Thr_kinase_AS"/>
</dbReference>
<feature type="transmembrane region" description="Helical" evidence="7">
    <location>
        <begin position="559"/>
        <end position="579"/>
    </location>
</feature>
<feature type="compositionally biased region" description="Low complexity" evidence="6">
    <location>
        <begin position="294"/>
        <end position="311"/>
    </location>
</feature>
<evidence type="ECO:0000313" key="10">
    <source>
        <dbReference type="Proteomes" id="UP000248544"/>
    </source>
</evidence>
<dbReference type="GO" id="GO:0005524">
    <property type="term" value="F:ATP binding"/>
    <property type="evidence" value="ECO:0007669"/>
    <property type="project" value="UniProtKB-UniRule"/>
</dbReference>
<dbReference type="PANTHER" id="PTHR43289">
    <property type="entry name" value="MITOGEN-ACTIVATED PROTEIN KINASE KINASE KINASE 20-RELATED"/>
    <property type="match status" value="1"/>
</dbReference>
<dbReference type="PROSITE" id="PS00107">
    <property type="entry name" value="PROTEIN_KINASE_ATP"/>
    <property type="match status" value="1"/>
</dbReference>
<dbReference type="InterPro" id="IPR011009">
    <property type="entry name" value="Kinase-like_dom_sf"/>
</dbReference>
<protein>
    <submittedName>
        <fullName evidence="9">Serine/threonine protein kinase</fullName>
    </submittedName>
</protein>
<dbReference type="Proteomes" id="UP000248544">
    <property type="component" value="Unassembled WGS sequence"/>
</dbReference>
<proteinExistence type="predicted"/>
<feature type="transmembrane region" description="Helical" evidence="7">
    <location>
        <begin position="520"/>
        <end position="538"/>
    </location>
</feature>
<evidence type="ECO:0000313" key="9">
    <source>
        <dbReference type="EMBL" id="PZG38890.1"/>
    </source>
</evidence>
<sequence>MGKLGRVGPYTLLERLGRGAMGEVYLASTRRGDRVAVKLLRDSPDYDAEARLRLDREVRALRRVESPYVARVLDADLRARRPYLVMEHIDGETLLERVRRDGPFEQGELVELALRMTTALAIIHAAGVVHRDMKPGNVLIGPEGPILIDFGIAQLVDATRLTMTGTFLGTPGYAAPELFADEPVGQPADVYAWAATIAFAGTGRPTFSGGTAEALMYAILNGQADLDGVPAALLPLIKAALNRSPAKRPTAALLADRLSRLAKATRVLGAEEGGADAAGPPVADEVAAVAADAAEGAPGAKRGAARAASARPPRRGEAEQAPGAEEGVPGGGRRRAAAAAAEARGKEAEAAKGPVRGRASAAEPHDDIRVATGPPDKAERGRAAPEGRAAKAGVQVRARRAVRRGSTGPLPAGNTALLVLAVLAAPCVVASVIWAPVTPVLTAGFVVLVRTIWLGHWSVRKRRSAPARRILRVVSFPLALAVSALSAAVWPGVPAAGAAGLTLWAVAGGHLGPVWWEEPVPVTVAGVVFAVVCGAIIGREIERVGPALPELRREGLRALAVLGGFVALCAATVRVISLLL</sequence>
<evidence type="ECO:0000256" key="2">
    <source>
        <dbReference type="ARBA" id="ARBA00022741"/>
    </source>
</evidence>
<keyword evidence="7" id="KW-1133">Transmembrane helix</keyword>
<gene>
    <name evidence="9" type="ORF">C1I98_23965</name>
</gene>
<name>A0A2W2GNE0_9ACTN</name>